<feature type="transmembrane region" description="Helical" evidence="1">
    <location>
        <begin position="210"/>
        <end position="228"/>
    </location>
</feature>
<feature type="transmembrane region" description="Helical" evidence="1">
    <location>
        <begin position="185"/>
        <end position="203"/>
    </location>
</feature>
<dbReference type="KEGG" id="tcd:AAIA72_02155"/>
<reference evidence="3" key="1">
    <citation type="submission" date="2024-05" db="EMBL/GenBank/DDBJ databases">
        <title>Genome sequencing of novel strain.</title>
        <authorList>
            <person name="Ganbat D."/>
            <person name="Ganbat S."/>
            <person name="Lee S.-J."/>
        </authorList>
    </citation>
    <scope>NUCLEOTIDE SEQUENCE</scope>
    <source>
        <strain evidence="3">SMD15-11</strain>
    </source>
</reference>
<feature type="transmembrane region" description="Helical" evidence="1">
    <location>
        <begin position="337"/>
        <end position="359"/>
    </location>
</feature>
<sequence>MPTPCRNALIPVLFFLISVMAGMARSDVLSMEVEWVKDVTGNQSLADIIDLPAEHWQRLPDAHILNPGYNTAAWWLKVTPRVGPADIRQAVLEIAFPMLDYVDVFVVPPASRQPRTHWSTGDHLPFNTRPVAFENFAFPVSRLDNGTWPVLYVRIQSTGGVQIPVQLHSTAEFVRHASLTSTLNSLYYGTLGIIAIINLLLFWQIREERAFLHYALTTLGLLLLIASMQGSLFRYVLPNHPDLYQDALLAGIFATLSALSAFTRHFLNLQVHAPQMALFYRVTQQAALFFLLLIPFLEYQILNLVGVFLAGLTLVPMLFTGPVCWLRGVPRAPLYTLATGILACGALITTLANLALIPATLWSRYAIQVSSAVDAVMLTVALAMRMGDEHRERDAHQAAAERSRAAQQAAQKELRRASLMDDSVDLPNAHLLRSRLQSEHRQRVAGGLVLLRIPQLNSLGTILGPEFLAEARTALVARLSALLSRENAIRPVVGPDLNRSYPLASVDTACFAALLHAGRRLTESRLRYWISEIEKPIVIHDRPVRFSLQAGIVVPESAPRDPDQWLHCAQWACDTLSDNQSGFSAYTGEVLALHQRRQHIIQALEPALHNRELRLYYQPQLNLMTQRVEGVEALLRWHHPEIGTVPPDELVSIAIQTGLIRPLTQWVIQQGLHDLVILREHAPWLRLSVNVSARNLEEWDFSTTVLESLTRFRLPASCLCIEITETESFIAPDQARQALDRLHEAGVQISMDDFGTGYSNLAQLSSLRLTELKVDRSLTRIDGDTRRYQVLSKTISMGKVLECSVVAEGVEDQAQLKQLHALGCDLIQGYYLHRPEPLEATAQWLRDFDPWAFGLQKKA</sequence>
<dbReference type="SMART" id="SM00052">
    <property type="entry name" value="EAL"/>
    <property type="match status" value="1"/>
</dbReference>
<dbReference type="PANTHER" id="PTHR33121:SF79">
    <property type="entry name" value="CYCLIC DI-GMP PHOSPHODIESTERASE PDED-RELATED"/>
    <property type="match status" value="1"/>
</dbReference>
<proteinExistence type="predicted"/>
<dbReference type="Pfam" id="PF07696">
    <property type="entry name" value="7TMR-DISMED2"/>
    <property type="match status" value="1"/>
</dbReference>
<dbReference type="SUPFAM" id="SSF141868">
    <property type="entry name" value="EAL domain-like"/>
    <property type="match status" value="1"/>
</dbReference>
<dbReference type="EMBL" id="CP154858">
    <property type="protein sequence ID" value="XDT72810.1"/>
    <property type="molecule type" value="Genomic_DNA"/>
</dbReference>
<keyword evidence="1" id="KW-0812">Transmembrane</keyword>
<evidence type="ECO:0000313" key="3">
    <source>
        <dbReference type="EMBL" id="XDT72810.1"/>
    </source>
</evidence>
<dbReference type="GO" id="GO:0071111">
    <property type="term" value="F:cyclic-guanylate-specific phosphodiesterase activity"/>
    <property type="evidence" value="ECO:0007669"/>
    <property type="project" value="InterPro"/>
</dbReference>
<dbReference type="RefSeq" id="WP_369601814.1">
    <property type="nucleotide sequence ID" value="NZ_CP154858.1"/>
</dbReference>
<keyword evidence="1" id="KW-1133">Transmembrane helix</keyword>
<gene>
    <name evidence="3" type="ORF">AAIA72_02155</name>
</gene>
<dbReference type="Gene3D" id="2.60.40.2380">
    <property type="match status" value="1"/>
</dbReference>
<dbReference type="InterPro" id="IPR011622">
    <property type="entry name" value="7TMR_DISM_rcpt_extracell_dom2"/>
</dbReference>
<feature type="transmembrane region" description="Helical" evidence="1">
    <location>
        <begin position="365"/>
        <end position="384"/>
    </location>
</feature>
<dbReference type="PROSITE" id="PS50883">
    <property type="entry name" value="EAL"/>
    <property type="match status" value="1"/>
</dbReference>
<dbReference type="InterPro" id="IPR011623">
    <property type="entry name" value="7TMR_DISM_rcpt_extracell_dom1"/>
</dbReference>
<dbReference type="Gene3D" id="3.20.20.450">
    <property type="entry name" value="EAL domain"/>
    <property type="match status" value="1"/>
</dbReference>
<accession>A0AB39UXR5</accession>
<feature type="domain" description="EAL" evidence="2">
    <location>
        <begin position="597"/>
        <end position="849"/>
    </location>
</feature>
<dbReference type="Gene3D" id="3.30.70.270">
    <property type="match status" value="1"/>
</dbReference>
<dbReference type="CDD" id="cd01948">
    <property type="entry name" value="EAL"/>
    <property type="match status" value="1"/>
</dbReference>
<dbReference type="Pfam" id="PF00563">
    <property type="entry name" value="EAL"/>
    <property type="match status" value="1"/>
</dbReference>
<name>A0AB39UXR5_9GAMM</name>
<dbReference type="InterPro" id="IPR050706">
    <property type="entry name" value="Cyclic-di-GMP_PDE-like"/>
</dbReference>
<dbReference type="PANTHER" id="PTHR33121">
    <property type="entry name" value="CYCLIC DI-GMP PHOSPHODIESTERASE PDEF"/>
    <property type="match status" value="1"/>
</dbReference>
<dbReference type="InterPro" id="IPR001633">
    <property type="entry name" value="EAL_dom"/>
</dbReference>
<evidence type="ECO:0000259" key="2">
    <source>
        <dbReference type="PROSITE" id="PS50883"/>
    </source>
</evidence>
<protein>
    <submittedName>
        <fullName evidence="3">EAL domain-containing protein</fullName>
    </submittedName>
</protein>
<dbReference type="InterPro" id="IPR035919">
    <property type="entry name" value="EAL_sf"/>
</dbReference>
<dbReference type="AlphaFoldDB" id="A0AB39UXR5"/>
<keyword evidence="1" id="KW-0472">Membrane</keyword>
<dbReference type="Pfam" id="PF07695">
    <property type="entry name" value="7TMR-DISM_7TM"/>
    <property type="match status" value="1"/>
</dbReference>
<organism evidence="3">
    <name type="scientific">Thermohahella caldifontis</name>
    <dbReference type="NCBI Taxonomy" id="3142973"/>
    <lineage>
        <taxon>Bacteria</taxon>
        <taxon>Pseudomonadati</taxon>
        <taxon>Pseudomonadota</taxon>
        <taxon>Gammaproteobacteria</taxon>
        <taxon>Oceanospirillales</taxon>
        <taxon>Hahellaceae</taxon>
        <taxon>Thermohahella</taxon>
    </lineage>
</organism>
<evidence type="ECO:0000256" key="1">
    <source>
        <dbReference type="SAM" id="Phobius"/>
    </source>
</evidence>
<feature type="transmembrane region" description="Helical" evidence="1">
    <location>
        <begin position="248"/>
        <end position="267"/>
    </location>
</feature>
<dbReference type="InterPro" id="IPR043128">
    <property type="entry name" value="Rev_trsase/Diguanyl_cyclase"/>
</dbReference>